<evidence type="ECO:0000259" key="6">
    <source>
        <dbReference type="PROSITE" id="PS51005"/>
    </source>
</evidence>
<keyword evidence="1" id="KW-0805">Transcription regulation</keyword>
<feature type="compositionally biased region" description="Basic and acidic residues" evidence="5">
    <location>
        <begin position="172"/>
        <end position="181"/>
    </location>
</feature>
<proteinExistence type="predicted"/>
<reference evidence="7" key="2">
    <citation type="submission" date="2018-08" db="UniProtKB">
        <authorList>
            <consortium name="EnsemblPlants"/>
        </authorList>
    </citation>
    <scope>IDENTIFICATION</scope>
    <source>
        <strain evidence="7">Yugu1</strain>
    </source>
</reference>
<dbReference type="FunCoup" id="K3ZMB5">
    <property type="interactions" value="646"/>
</dbReference>
<evidence type="ECO:0000256" key="5">
    <source>
        <dbReference type="SAM" id="MobiDB-lite"/>
    </source>
</evidence>
<dbReference type="GO" id="GO:0003677">
    <property type="term" value="F:DNA binding"/>
    <property type="evidence" value="ECO:0007669"/>
    <property type="project" value="UniProtKB-KW"/>
</dbReference>
<dbReference type="PANTHER" id="PTHR31719">
    <property type="entry name" value="NAC TRANSCRIPTION FACTOR 56"/>
    <property type="match status" value="1"/>
</dbReference>
<evidence type="ECO:0000256" key="1">
    <source>
        <dbReference type="ARBA" id="ARBA00023015"/>
    </source>
</evidence>
<dbReference type="Proteomes" id="UP000004995">
    <property type="component" value="Unassembled WGS sequence"/>
</dbReference>
<dbReference type="STRING" id="4555.K3ZMB5"/>
<dbReference type="InterPro" id="IPR036093">
    <property type="entry name" value="NAC_dom_sf"/>
</dbReference>
<dbReference type="GO" id="GO:0006355">
    <property type="term" value="P:regulation of DNA-templated transcription"/>
    <property type="evidence" value="ECO:0007669"/>
    <property type="project" value="InterPro"/>
</dbReference>
<accession>K3ZMB5</accession>
<name>K3ZMB5_SETIT</name>
<dbReference type="Gramene" id="KQK93827">
    <property type="protein sequence ID" value="KQK93827"/>
    <property type="gene ID" value="SETIT_027729mg"/>
</dbReference>
<organism evidence="7 8">
    <name type="scientific">Setaria italica</name>
    <name type="common">Foxtail millet</name>
    <name type="synonym">Panicum italicum</name>
    <dbReference type="NCBI Taxonomy" id="4555"/>
    <lineage>
        <taxon>Eukaryota</taxon>
        <taxon>Viridiplantae</taxon>
        <taxon>Streptophyta</taxon>
        <taxon>Embryophyta</taxon>
        <taxon>Tracheophyta</taxon>
        <taxon>Spermatophyta</taxon>
        <taxon>Magnoliopsida</taxon>
        <taxon>Liliopsida</taxon>
        <taxon>Poales</taxon>
        <taxon>Poaceae</taxon>
        <taxon>PACMAD clade</taxon>
        <taxon>Panicoideae</taxon>
        <taxon>Panicodae</taxon>
        <taxon>Paniceae</taxon>
        <taxon>Cenchrinae</taxon>
        <taxon>Setaria</taxon>
    </lineage>
</organism>
<reference evidence="8" key="1">
    <citation type="journal article" date="2012" name="Nat. Biotechnol.">
        <title>Reference genome sequence of the model plant Setaria.</title>
        <authorList>
            <person name="Bennetzen J.L."/>
            <person name="Schmutz J."/>
            <person name="Wang H."/>
            <person name="Percifield R."/>
            <person name="Hawkins J."/>
            <person name="Pontaroli A.C."/>
            <person name="Estep M."/>
            <person name="Feng L."/>
            <person name="Vaughn J.N."/>
            <person name="Grimwood J."/>
            <person name="Jenkins J."/>
            <person name="Barry K."/>
            <person name="Lindquist E."/>
            <person name="Hellsten U."/>
            <person name="Deshpande S."/>
            <person name="Wang X."/>
            <person name="Wu X."/>
            <person name="Mitros T."/>
            <person name="Triplett J."/>
            <person name="Yang X."/>
            <person name="Ye C.Y."/>
            <person name="Mauro-Herrera M."/>
            <person name="Wang L."/>
            <person name="Li P."/>
            <person name="Sharma M."/>
            <person name="Sharma R."/>
            <person name="Ronald P.C."/>
            <person name="Panaud O."/>
            <person name="Kellogg E.A."/>
            <person name="Brutnell T.P."/>
            <person name="Doust A.N."/>
            <person name="Tuskan G.A."/>
            <person name="Rokhsar D."/>
            <person name="Devos K.M."/>
        </authorList>
    </citation>
    <scope>NUCLEOTIDE SEQUENCE [LARGE SCALE GENOMIC DNA]</scope>
    <source>
        <strain evidence="8">cv. Yugu1</strain>
    </source>
</reference>
<keyword evidence="8" id="KW-1185">Reference proteome</keyword>
<dbReference type="PROSITE" id="PS51005">
    <property type="entry name" value="NAC"/>
    <property type="match status" value="1"/>
</dbReference>
<dbReference type="eggNOG" id="ENOG502R3KD">
    <property type="taxonomic scope" value="Eukaryota"/>
</dbReference>
<evidence type="ECO:0000313" key="8">
    <source>
        <dbReference type="Proteomes" id="UP000004995"/>
    </source>
</evidence>
<dbReference type="PANTHER" id="PTHR31719:SF88">
    <property type="entry name" value="OS07G0272700 PROTEIN"/>
    <property type="match status" value="1"/>
</dbReference>
<evidence type="ECO:0000256" key="2">
    <source>
        <dbReference type="ARBA" id="ARBA00023125"/>
    </source>
</evidence>
<dbReference type="HOGENOM" id="CLU_971150_0_0_1"/>
<dbReference type="EnsemblPlants" id="KQK93827">
    <property type="protein sequence ID" value="KQK93827"/>
    <property type="gene ID" value="SETIT_027729mg"/>
</dbReference>
<dbReference type="InterPro" id="IPR003441">
    <property type="entry name" value="NAC-dom"/>
</dbReference>
<dbReference type="SUPFAM" id="SSF101941">
    <property type="entry name" value="NAC domain"/>
    <property type="match status" value="1"/>
</dbReference>
<sequence length="287" mass="31542">MEASRFGFDFPPAYKFDPTDADIVAHYLLPRAIGFPNPYAHAIIDDDPYSCPPWEFMRRHGHAGSDHAFFFGPQREPDPRKKAARTVAPGEDGVGGTWDGQRSDATRLVLLRAGAGAEGRRLEVTYKRHNLSYYHGPQKKKTSGWVMHEYQIIDPPHLAGTVLSRVKITGKEKKNEGKQQKQADAGQQVVPTGPDQAGPSNYYQQPVGGGEEYGGAMGDNTGVCYVGDGNDYYMYEDGGSYADDGNNYSNQDSGYCGYPDGGGGFFHVGDNNSYEYPDGGREEEKQC</sequence>
<keyword evidence="3" id="KW-0804">Transcription</keyword>
<evidence type="ECO:0000256" key="4">
    <source>
        <dbReference type="ARBA" id="ARBA00023242"/>
    </source>
</evidence>
<evidence type="ECO:0000313" key="7">
    <source>
        <dbReference type="EnsemblPlants" id="KQK93827"/>
    </source>
</evidence>
<protein>
    <recommendedName>
        <fullName evidence="6">NAC domain-containing protein</fullName>
    </recommendedName>
</protein>
<dbReference type="OMA" id="HAFFFPP"/>
<dbReference type="EMBL" id="AGNK02004677">
    <property type="status" value="NOT_ANNOTATED_CDS"/>
    <property type="molecule type" value="Genomic_DNA"/>
</dbReference>
<evidence type="ECO:0000256" key="3">
    <source>
        <dbReference type="ARBA" id="ARBA00023163"/>
    </source>
</evidence>
<feature type="region of interest" description="Disordered" evidence="5">
    <location>
        <begin position="172"/>
        <end position="199"/>
    </location>
</feature>
<dbReference type="InParanoid" id="K3ZMB5"/>
<keyword evidence="2" id="KW-0238">DNA-binding</keyword>
<dbReference type="Gene3D" id="2.170.150.80">
    <property type="entry name" value="NAC domain"/>
    <property type="match status" value="1"/>
</dbReference>
<keyword evidence="4" id="KW-0539">Nucleus</keyword>
<dbReference type="Pfam" id="PF02365">
    <property type="entry name" value="NAM"/>
    <property type="match status" value="1"/>
</dbReference>
<dbReference type="AlphaFoldDB" id="K3ZMB5"/>
<feature type="domain" description="NAC" evidence="6">
    <location>
        <begin position="10"/>
        <end position="169"/>
    </location>
</feature>